<reference evidence="1 2" key="1">
    <citation type="submission" date="2013-06" db="EMBL/GenBank/DDBJ databases">
        <title>The Genome Sequence of Acinetobacter gyllenbergii CIP 110306.</title>
        <authorList>
            <consortium name="The Broad Institute Genome Sequencing Platform"/>
            <consortium name="The Broad Institute Genome Sequencing Center for Infectious Disease"/>
            <person name="Cerqueira G."/>
            <person name="Feldgarden M."/>
            <person name="Courvalin P."/>
            <person name="Perichon B."/>
            <person name="Grillot-Courvalin C."/>
            <person name="Clermont D."/>
            <person name="Rocha E."/>
            <person name="Yoon E.-J."/>
            <person name="Nemec A."/>
            <person name="Young S.K."/>
            <person name="Zeng Q."/>
            <person name="Gargeya S."/>
            <person name="Fitzgerald M."/>
            <person name="Abouelleil A."/>
            <person name="Alvarado L."/>
            <person name="Berlin A.M."/>
            <person name="Chapman S.B."/>
            <person name="Dewar J."/>
            <person name="Goldberg J."/>
            <person name="Griggs A."/>
            <person name="Gujja S."/>
            <person name="Hansen M."/>
            <person name="Howarth C."/>
            <person name="Imamovic A."/>
            <person name="Larimer J."/>
            <person name="McCowan C."/>
            <person name="Murphy C."/>
            <person name="Pearson M."/>
            <person name="Priest M."/>
            <person name="Roberts A."/>
            <person name="Saif S."/>
            <person name="Shea T."/>
            <person name="Sykes S."/>
            <person name="Wortman J."/>
            <person name="Nusbaum C."/>
            <person name="Birren B."/>
        </authorList>
    </citation>
    <scope>NUCLEOTIDE SEQUENCE [LARGE SCALE GENOMIC DNA]</scope>
    <source>
        <strain evidence="1 2">CIP 110306</strain>
    </source>
</reference>
<sequence length="126" mass="14359">MGCLVACSTSNQQSLNQSKLKNVIEKQVSETIRVSVKDGQNRERKIDVKIKPERDAVKVLKEEDVVALINKTSDHIGTFLIDKTAYIPASSEIELYDDFLVVFISYSTVDYEKNRVTSSYRMSFPY</sequence>
<comment type="caution">
    <text evidence="1">The sequence shown here is derived from an EMBL/GenBank/DDBJ whole genome shotgun (WGS) entry which is preliminary data.</text>
</comment>
<accession>A0A829HJR7</accession>
<dbReference type="AlphaFoldDB" id="A0A829HJR7"/>
<name>A0A829HJR7_9GAMM</name>
<dbReference type="Proteomes" id="UP000014523">
    <property type="component" value="Unassembled WGS sequence"/>
</dbReference>
<keyword evidence="2" id="KW-1185">Reference proteome</keyword>
<evidence type="ECO:0000313" key="2">
    <source>
        <dbReference type="Proteomes" id="UP000014523"/>
    </source>
</evidence>
<protein>
    <submittedName>
        <fullName evidence="1">Uncharacterized protein</fullName>
    </submittedName>
</protein>
<gene>
    <name evidence="1" type="ORF">F957_01233</name>
</gene>
<dbReference type="EMBL" id="ATGG01000011">
    <property type="protein sequence ID" value="EPF87946.1"/>
    <property type="molecule type" value="Genomic_DNA"/>
</dbReference>
<organism evidence="1 2">
    <name type="scientific">Acinetobacter gyllenbergii CIP 110306 = MTCC 11365</name>
    <dbReference type="NCBI Taxonomy" id="1217657"/>
    <lineage>
        <taxon>Bacteria</taxon>
        <taxon>Pseudomonadati</taxon>
        <taxon>Pseudomonadota</taxon>
        <taxon>Gammaproteobacteria</taxon>
        <taxon>Moraxellales</taxon>
        <taxon>Moraxellaceae</taxon>
        <taxon>Acinetobacter</taxon>
    </lineage>
</organism>
<proteinExistence type="predicted"/>
<evidence type="ECO:0000313" key="1">
    <source>
        <dbReference type="EMBL" id="EPF87946.1"/>
    </source>
</evidence>